<comment type="cofactor">
    <cofactor evidence="1 5">
        <name>pyridoxal 5'-phosphate</name>
        <dbReference type="ChEBI" id="CHEBI:597326"/>
    </cofactor>
</comment>
<dbReference type="RefSeq" id="WP_057828234.1">
    <property type="nucleotide sequence ID" value="NZ_AYZE01000005.1"/>
</dbReference>
<dbReference type="GO" id="GO:0004795">
    <property type="term" value="F:threonine synthase activity"/>
    <property type="evidence" value="ECO:0007669"/>
    <property type="project" value="UniProtKB-UniRule"/>
</dbReference>
<comment type="similarity">
    <text evidence="2">Belongs to the threonine synthase family.</text>
</comment>
<dbReference type="InterPro" id="IPR036052">
    <property type="entry name" value="TrpB-like_PALP_sf"/>
</dbReference>
<evidence type="ECO:0000259" key="6">
    <source>
        <dbReference type="Pfam" id="PF14821"/>
    </source>
</evidence>
<dbReference type="PANTHER" id="PTHR43515:SF1">
    <property type="entry name" value="THREONINE SYNTHASE-LIKE 1"/>
    <property type="match status" value="1"/>
</dbReference>
<dbReference type="InterPro" id="IPR037158">
    <property type="entry name" value="Thr_synth_N_sf"/>
</dbReference>
<feature type="modified residue" description="N6-(pyridoxal phosphate)lysine" evidence="5">
    <location>
        <position position="113"/>
    </location>
</feature>
<feature type="domain" description="Threonine synthase N-terminal" evidence="6">
    <location>
        <begin position="5"/>
        <end position="81"/>
    </location>
</feature>
<dbReference type="CDD" id="cd01560">
    <property type="entry name" value="Thr-synth_2"/>
    <property type="match status" value="1"/>
</dbReference>
<dbReference type="InterPro" id="IPR029144">
    <property type="entry name" value="Thr_synth_N"/>
</dbReference>
<dbReference type="GO" id="GO:0005737">
    <property type="term" value="C:cytoplasm"/>
    <property type="evidence" value="ECO:0007669"/>
    <property type="project" value="TreeGrafter"/>
</dbReference>
<dbReference type="STRING" id="1423729.FC80_GL001571"/>
<keyword evidence="8" id="KW-1185">Reference proteome</keyword>
<accession>A0A0R2CMX0</accession>
<gene>
    <name evidence="7" type="ORF">FC80_GL001571</name>
</gene>
<dbReference type="NCBIfam" id="TIGR00260">
    <property type="entry name" value="thrC"/>
    <property type="match status" value="1"/>
</dbReference>
<reference evidence="7 8" key="1">
    <citation type="journal article" date="2015" name="Genome Announc.">
        <title>Expanding the biotechnology potential of lactobacilli through comparative genomics of 213 strains and associated genera.</title>
        <authorList>
            <person name="Sun Z."/>
            <person name="Harris H.M."/>
            <person name="McCann A."/>
            <person name="Guo C."/>
            <person name="Argimon S."/>
            <person name="Zhang W."/>
            <person name="Yang X."/>
            <person name="Jeffery I.B."/>
            <person name="Cooney J.C."/>
            <person name="Kagawa T.F."/>
            <person name="Liu W."/>
            <person name="Song Y."/>
            <person name="Salvetti E."/>
            <person name="Wrobel A."/>
            <person name="Rasinkangas P."/>
            <person name="Parkhill J."/>
            <person name="Rea M.C."/>
            <person name="O'Sullivan O."/>
            <person name="Ritari J."/>
            <person name="Douillard F.P."/>
            <person name="Paul Ross R."/>
            <person name="Yang R."/>
            <person name="Briner A.E."/>
            <person name="Felis G.E."/>
            <person name="de Vos W.M."/>
            <person name="Barrangou R."/>
            <person name="Klaenhammer T.R."/>
            <person name="Caufield P.W."/>
            <person name="Cui Y."/>
            <person name="Zhang H."/>
            <person name="O'Toole P.W."/>
        </authorList>
    </citation>
    <scope>NUCLEOTIDE SEQUENCE [LARGE SCALE GENOMIC DNA]</scope>
    <source>
        <strain evidence="7 8">DSM 21116</strain>
    </source>
</reference>
<dbReference type="GO" id="GO:0009088">
    <property type="term" value="P:threonine biosynthetic process"/>
    <property type="evidence" value="ECO:0007669"/>
    <property type="project" value="UniProtKB-UniRule"/>
</dbReference>
<evidence type="ECO:0000256" key="2">
    <source>
        <dbReference type="ARBA" id="ARBA00005517"/>
    </source>
</evidence>
<dbReference type="OrthoDB" id="9763107at2"/>
<organism evidence="7 8">
    <name type="scientific">Liquorilactobacillus cacaonum DSM 21116</name>
    <dbReference type="NCBI Taxonomy" id="1423729"/>
    <lineage>
        <taxon>Bacteria</taxon>
        <taxon>Bacillati</taxon>
        <taxon>Bacillota</taxon>
        <taxon>Bacilli</taxon>
        <taxon>Lactobacillales</taxon>
        <taxon>Lactobacillaceae</taxon>
        <taxon>Liquorilactobacillus</taxon>
    </lineage>
</organism>
<dbReference type="EC" id="4.2.3.1" evidence="4"/>
<dbReference type="PATRIC" id="fig|1423729.3.peg.1593"/>
<evidence type="ECO:0000256" key="5">
    <source>
        <dbReference type="PIRSR" id="PIRSR604450-51"/>
    </source>
</evidence>
<dbReference type="Pfam" id="PF14821">
    <property type="entry name" value="Thr_synth_N"/>
    <property type="match status" value="1"/>
</dbReference>
<dbReference type="Gene3D" id="3.90.1380.10">
    <property type="entry name" value="Threonine synthase, N-terminal domain"/>
    <property type="match status" value="1"/>
</dbReference>
<name>A0A0R2CMX0_9LACO</name>
<dbReference type="Gene3D" id="3.40.50.1100">
    <property type="match status" value="2"/>
</dbReference>
<evidence type="ECO:0000256" key="1">
    <source>
        <dbReference type="ARBA" id="ARBA00001933"/>
    </source>
</evidence>
<dbReference type="SUPFAM" id="SSF53686">
    <property type="entry name" value="Tryptophan synthase beta subunit-like PLP-dependent enzymes"/>
    <property type="match status" value="1"/>
</dbReference>
<dbReference type="AlphaFoldDB" id="A0A0R2CMX0"/>
<dbReference type="PANTHER" id="PTHR43515">
    <property type="entry name" value="THREONINE SYNTHASE-LIKE 1"/>
    <property type="match status" value="1"/>
</dbReference>
<comment type="caution">
    <text evidence="7">The sequence shown here is derived from an EMBL/GenBank/DDBJ whole genome shotgun (WGS) entry which is preliminary data.</text>
</comment>
<evidence type="ECO:0000313" key="8">
    <source>
        <dbReference type="Proteomes" id="UP000051131"/>
    </source>
</evidence>
<dbReference type="Proteomes" id="UP000051131">
    <property type="component" value="Unassembled WGS sequence"/>
</dbReference>
<keyword evidence="3 5" id="KW-0663">Pyridoxal phosphate</keyword>
<dbReference type="Pfam" id="PF24857">
    <property type="entry name" value="THR4_C"/>
    <property type="match status" value="1"/>
</dbReference>
<evidence type="ECO:0000313" key="7">
    <source>
        <dbReference type="EMBL" id="KRM92634.1"/>
    </source>
</evidence>
<evidence type="ECO:0000256" key="3">
    <source>
        <dbReference type="ARBA" id="ARBA00022898"/>
    </source>
</evidence>
<sequence>MALLYRSTRGSSSNAIPASEAILKGLSPDGGLYVPTEIPKIDFNLAELTTFSYQELAFRILKLFYTDFSEIELRNCIEKAYGSNFDISTIAPLSFHDNTGYLELFHGPTIAFKDIALQLLPHLMTVAAKKNNSQKDIVILTATSGDTGKAAMEGFADVDGTKIIVFYPQNGVSFIQEQQMLTQKGKNTFVFAVDGNFDIAQTNVKKLLNDPELASELSSHGYQFSSANSINIGRLFPQVVYYFYAYAQMIQQKRISTGTAINFSVPTGNFGNILAGYYAKKMGLPINKLLCASNKNNVLTDFFNEGVYDKNRPFYVTSSPSMDILVSSNLERLLFYINNESSKDTLQLMTQLNEKGKYIISEEIRTSLNDFFAAYADENQTAAEIFRIYNLDGTVIDPHTAVASYVAKLYSEEQADSTPTIVVSTASPYKFPQSVLIGLHDSSAFEPGFPALQALKKISNLAFPNAITQLLNTKYIRTKKIISPVEMKKNVKNLLMK</sequence>
<protein>
    <recommendedName>
        <fullName evidence="4">Threonine synthase</fullName>
        <ecNumber evidence="4">4.2.3.1</ecNumber>
    </recommendedName>
</protein>
<proteinExistence type="inferred from homology"/>
<evidence type="ECO:0000256" key="4">
    <source>
        <dbReference type="NCBIfam" id="TIGR00260"/>
    </source>
</evidence>
<dbReference type="EMBL" id="AYZE01000005">
    <property type="protein sequence ID" value="KRM92634.1"/>
    <property type="molecule type" value="Genomic_DNA"/>
</dbReference>
<dbReference type="InterPro" id="IPR004450">
    <property type="entry name" value="Thr_synthase-like"/>
</dbReference>